<gene>
    <name evidence="1" type="ORF">ILEXP_LOCUS25020</name>
</gene>
<dbReference type="Proteomes" id="UP001642360">
    <property type="component" value="Unassembled WGS sequence"/>
</dbReference>
<sequence length="88" mass="9642">MVKEWKGMVVGLNRVVEREASVAEQRWERRSKAASWCMSLWMWGMSEFVARRIRAKSGWPSGWSPGSVRLGSGVEAGGGGGAAAAIFR</sequence>
<evidence type="ECO:0000313" key="2">
    <source>
        <dbReference type="Proteomes" id="UP001642360"/>
    </source>
</evidence>
<keyword evidence="2" id="KW-1185">Reference proteome</keyword>
<reference evidence="1 2" key="1">
    <citation type="submission" date="2024-02" db="EMBL/GenBank/DDBJ databases">
        <authorList>
            <person name="Vignale AGUSTIN F."/>
            <person name="Sosa J E."/>
            <person name="Modenutti C."/>
        </authorList>
    </citation>
    <scope>NUCLEOTIDE SEQUENCE [LARGE SCALE GENOMIC DNA]</scope>
</reference>
<accession>A0ABC8SHW9</accession>
<name>A0ABC8SHW9_9AQUA</name>
<proteinExistence type="predicted"/>
<protein>
    <submittedName>
        <fullName evidence="1">Uncharacterized protein</fullName>
    </submittedName>
</protein>
<comment type="caution">
    <text evidence="1">The sequence shown here is derived from an EMBL/GenBank/DDBJ whole genome shotgun (WGS) entry which is preliminary data.</text>
</comment>
<dbReference type="EMBL" id="CAUOFW020002860">
    <property type="protein sequence ID" value="CAK9156475.1"/>
    <property type="molecule type" value="Genomic_DNA"/>
</dbReference>
<organism evidence="1 2">
    <name type="scientific">Ilex paraguariensis</name>
    <name type="common">yerba mate</name>
    <dbReference type="NCBI Taxonomy" id="185542"/>
    <lineage>
        <taxon>Eukaryota</taxon>
        <taxon>Viridiplantae</taxon>
        <taxon>Streptophyta</taxon>
        <taxon>Embryophyta</taxon>
        <taxon>Tracheophyta</taxon>
        <taxon>Spermatophyta</taxon>
        <taxon>Magnoliopsida</taxon>
        <taxon>eudicotyledons</taxon>
        <taxon>Gunneridae</taxon>
        <taxon>Pentapetalae</taxon>
        <taxon>asterids</taxon>
        <taxon>campanulids</taxon>
        <taxon>Aquifoliales</taxon>
        <taxon>Aquifoliaceae</taxon>
        <taxon>Ilex</taxon>
    </lineage>
</organism>
<evidence type="ECO:0000313" key="1">
    <source>
        <dbReference type="EMBL" id="CAK9156475.1"/>
    </source>
</evidence>
<dbReference type="AlphaFoldDB" id="A0ABC8SHW9"/>
<feature type="non-terminal residue" evidence="1">
    <location>
        <position position="88"/>
    </location>
</feature>